<dbReference type="AlphaFoldDB" id="A0A1E5G2U3"/>
<dbReference type="InterPro" id="IPR006674">
    <property type="entry name" value="HD_domain"/>
</dbReference>
<keyword evidence="4" id="KW-1185">Reference proteome</keyword>
<comment type="caution">
    <text evidence="3">The sequence shown here is derived from an EMBL/GenBank/DDBJ whole genome shotgun (WGS) entry which is preliminary data.</text>
</comment>
<dbReference type="PANTHER" id="PTHR43155">
    <property type="entry name" value="CYCLIC DI-GMP PHOSPHODIESTERASE PA4108-RELATED"/>
    <property type="match status" value="1"/>
</dbReference>
<dbReference type="EMBL" id="MIJE01000011">
    <property type="protein sequence ID" value="OEF97405.1"/>
    <property type="molecule type" value="Genomic_DNA"/>
</dbReference>
<feature type="domain" description="HD" evidence="1">
    <location>
        <begin position="64"/>
        <end position="186"/>
    </location>
</feature>
<dbReference type="Gene3D" id="1.10.3210.10">
    <property type="entry name" value="Hypothetical protein af1432"/>
    <property type="match status" value="1"/>
</dbReference>
<dbReference type="InterPro" id="IPR006675">
    <property type="entry name" value="HDIG_dom"/>
</dbReference>
<dbReference type="Proteomes" id="UP000094296">
    <property type="component" value="Unassembled WGS sequence"/>
</dbReference>
<dbReference type="InterPro" id="IPR037522">
    <property type="entry name" value="HD_GYP_dom"/>
</dbReference>
<dbReference type="PANTHER" id="PTHR43155:SF2">
    <property type="entry name" value="CYCLIC DI-GMP PHOSPHODIESTERASE PA4108"/>
    <property type="match status" value="1"/>
</dbReference>
<dbReference type="CDD" id="cd00077">
    <property type="entry name" value="HDc"/>
    <property type="match status" value="1"/>
</dbReference>
<evidence type="ECO:0000259" key="1">
    <source>
        <dbReference type="PROSITE" id="PS51831"/>
    </source>
</evidence>
<reference evidence="3 4" key="1">
    <citation type="submission" date="2016-09" db="EMBL/GenBank/DDBJ databases">
        <title>Draft genome sequence for the type strain of Desulfuribacillus alkaliarsenatis AHT28, an obligately anaerobic, sulfidogenic bacterium isolated from Russian soda lake sediments.</title>
        <authorList>
            <person name="Abin C.A."/>
            <person name="Hollibaugh J.T."/>
        </authorList>
    </citation>
    <scope>NUCLEOTIDE SEQUENCE [LARGE SCALE GENOMIC DNA]</scope>
    <source>
        <strain evidence="3 4">AHT28</strain>
    </source>
</reference>
<dbReference type="PROSITE" id="PS51832">
    <property type="entry name" value="HD_GYP"/>
    <property type="match status" value="1"/>
</dbReference>
<dbReference type="Pfam" id="PF13487">
    <property type="entry name" value="HD_5"/>
    <property type="match status" value="1"/>
</dbReference>
<evidence type="ECO:0000313" key="3">
    <source>
        <dbReference type="EMBL" id="OEF97405.1"/>
    </source>
</evidence>
<evidence type="ECO:0000313" key="4">
    <source>
        <dbReference type="Proteomes" id="UP000094296"/>
    </source>
</evidence>
<feature type="domain" description="HD-GYP" evidence="2">
    <location>
        <begin position="42"/>
        <end position="237"/>
    </location>
</feature>
<dbReference type="PROSITE" id="PS51831">
    <property type="entry name" value="HD"/>
    <property type="match status" value="1"/>
</dbReference>
<gene>
    <name evidence="3" type="ORF">BHF68_04140</name>
</gene>
<dbReference type="NCBIfam" id="TIGR00277">
    <property type="entry name" value="HDIG"/>
    <property type="match status" value="1"/>
</dbReference>
<proteinExistence type="predicted"/>
<dbReference type="SMART" id="SM00471">
    <property type="entry name" value="HDc"/>
    <property type="match status" value="1"/>
</dbReference>
<name>A0A1E5G2U3_9FIRM</name>
<sequence>MEQVIKAYHDSILLVRALFEDVRFNRELDIVRINQHAKNLMEIVQSNRNFYTLLQHLKNLDLYYYTHPVAVAIIAGRLGKWLNLDEHNIYKLVFAGLLHDIGKAKIPDSILNKSTELTDREYEIVKEHTSKGYELLSKQIDDKDILLAIKQHHERSDGSGYPEGLKEQEIHTNAKIIAVADIFDAMTSNRKHSTRRPMHQVVKEIYSGSYGILDPIITHVFLKSLEEFSIGAKVLLSNQVIGEIVYVNPTSMNRPVVRSGGEYIDLSKKSDLKIVEFF</sequence>
<dbReference type="RefSeq" id="WP_069642803.1">
    <property type="nucleotide sequence ID" value="NZ_MIJE01000011.1"/>
</dbReference>
<protein>
    <submittedName>
        <fullName evidence="3">Uncharacterized protein</fullName>
    </submittedName>
</protein>
<evidence type="ECO:0000259" key="2">
    <source>
        <dbReference type="PROSITE" id="PS51832"/>
    </source>
</evidence>
<dbReference type="InterPro" id="IPR003607">
    <property type="entry name" value="HD/PDEase_dom"/>
</dbReference>
<dbReference type="SUPFAM" id="SSF109604">
    <property type="entry name" value="HD-domain/PDEase-like"/>
    <property type="match status" value="1"/>
</dbReference>
<organism evidence="3 4">
    <name type="scientific">Desulfuribacillus alkaliarsenatis</name>
    <dbReference type="NCBI Taxonomy" id="766136"/>
    <lineage>
        <taxon>Bacteria</taxon>
        <taxon>Bacillati</taxon>
        <taxon>Bacillota</taxon>
        <taxon>Desulfuribacillia</taxon>
        <taxon>Desulfuribacillales</taxon>
        <taxon>Desulfuribacillaceae</taxon>
        <taxon>Desulfuribacillus</taxon>
    </lineage>
</organism>
<accession>A0A1E5G2U3</accession>
<dbReference type="STRING" id="766136.BHF68_04140"/>